<dbReference type="EMBL" id="QEAP01000462">
    <property type="protein sequence ID" value="TPX65998.1"/>
    <property type="molecule type" value="Genomic_DNA"/>
</dbReference>
<dbReference type="InterPro" id="IPR013978">
    <property type="entry name" value="MEKHLA"/>
</dbReference>
<dbReference type="CDD" id="cd00130">
    <property type="entry name" value="PAS"/>
    <property type="match status" value="1"/>
</dbReference>
<dbReference type="AlphaFoldDB" id="A0A507ES34"/>
<dbReference type="OrthoDB" id="2099666at2759"/>
<feature type="domain" description="MEKHLA" evidence="1">
    <location>
        <begin position="33"/>
        <end position="150"/>
    </location>
</feature>
<gene>
    <name evidence="2" type="ORF">CcCBS67573_g07966</name>
</gene>
<dbReference type="SUPFAM" id="SSF55785">
    <property type="entry name" value="PYP-like sensor domain (PAS domain)"/>
    <property type="match status" value="1"/>
</dbReference>
<protein>
    <recommendedName>
        <fullName evidence="1">MEKHLA domain-containing protein</fullName>
    </recommendedName>
</protein>
<dbReference type="Proteomes" id="UP000320333">
    <property type="component" value="Unassembled WGS sequence"/>
</dbReference>
<accession>A0A507ES34</accession>
<name>A0A507ES34_9FUNG</name>
<evidence type="ECO:0000313" key="3">
    <source>
        <dbReference type="Proteomes" id="UP000320333"/>
    </source>
</evidence>
<organism evidence="2 3">
    <name type="scientific">Chytriomyces confervae</name>
    <dbReference type="NCBI Taxonomy" id="246404"/>
    <lineage>
        <taxon>Eukaryota</taxon>
        <taxon>Fungi</taxon>
        <taxon>Fungi incertae sedis</taxon>
        <taxon>Chytridiomycota</taxon>
        <taxon>Chytridiomycota incertae sedis</taxon>
        <taxon>Chytridiomycetes</taxon>
        <taxon>Chytridiales</taxon>
        <taxon>Chytriomycetaceae</taxon>
        <taxon>Chytriomyces</taxon>
    </lineage>
</organism>
<proteinExistence type="predicted"/>
<evidence type="ECO:0000259" key="1">
    <source>
        <dbReference type="Pfam" id="PF08670"/>
    </source>
</evidence>
<reference evidence="2 3" key="1">
    <citation type="journal article" date="2019" name="Sci. Rep.">
        <title>Comparative genomics of chytrid fungi reveal insights into the obligate biotrophic and pathogenic lifestyle of Synchytrium endobioticum.</title>
        <authorList>
            <person name="van de Vossenberg B.T.L.H."/>
            <person name="Warris S."/>
            <person name="Nguyen H.D.T."/>
            <person name="van Gent-Pelzer M.P.E."/>
            <person name="Joly D.L."/>
            <person name="van de Geest H.C."/>
            <person name="Bonants P.J.M."/>
            <person name="Smith D.S."/>
            <person name="Levesque C.A."/>
            <person name="van der Lee T.A.J."/>
        </authorList>
    </citation>
    <scope>NUCLEOTIDE SEQUENCE [LARGE SCALE GENOMIC DNA]</scope>
    <source>
        <strain evidence="2 3">CBS 675.73</strain>
    </source>
</reference>
<keyword evidence="3" id="KW-1185">Reference proteome</keyword>
<dbReference type="Pfam" id="PF08670">
    <property type="entry name" value="MEKHLA"/>
    <property type="match status" value="1"/>
</dbReference>
<evidence type="ECO:0000313" key="2">
    <source>
        <dbReference type="EMBL" id="TPX65998.1"/>
    </source>
</evidence>
<dbReference type="InterPro" id="IPR035965">
    <property type="entry name" value="PAS-like_dom_sf"/>
</dbReference>
<comment type="caution">
    <text evidence="2">The sequence shown here is derived from an EMBL/GenBank/DDBJ whole genome shotgun (WGS) entry which is preliminary data.</text>
</comment>
<dbReference type="Gene3D" id="3.30.450.20">
    <property type="entry name" value="PAS domain"/>
    <property type="match status" value="1"/>
</dbReference>
<dbReference type="NCBIfam" id="TIGR00229">
    <property type="entry name" value="sensory_box"/>
    <property type="match status" value="1"/>
</dbReference>
<sequence length="154" mass="16240">MSTKATLALALVRSHVQLLPAQHRVLSLEACAKHAHADAYLNSLPFAILSHTGVPAATVDPAMVYANDAALRLFKYSESEFIGMPSRLTARPEDRDARAGAMRGVGSSGFSVGYSGKRVAKDGTEFMIEQAVLWNVVGDSGVVGQAAALVGVKE</sequence>
<dbReference type="InterPro" id="IPR000014">
    <property type="entry name" value="PAS"/>
</dbReference>